<name>A0A1S2LWW2_9BACI</name>
<dbReference type="EC" id="3.1.4.-" evidence="15"/>
<dbReference type="PANTHER" id="PTHR47618">
    <property type="entry name" value="BIFUNCTIONAL OLIGORIBONUCLEASE AND PAP PHOSPHATASE NRNA"/>
    <property type="match status" value="1"/>
</dbReference>
<dbReference type="Pfam" id="PF02272">
    <property type="entry name" value="DHHA1"/>
    <property type="match status" value="1"/>
</dbReference>
<evidence type="ECO:0000256" key="11">
    <source>
        <dbReference type="ARBA" id="ARBA00023211"/>
    </source>
</evidence>
<feature type="binding site" evidence="16">
    <location>
        <position position="443"/>
    </location>
    <ligand>
        <name>Mn(2+)</name>
        <dbReference type="ChEBI" id="CHEBI:29035"/>
        <label>2</label>
    </ligand>
</feature>
<dbReference type="InterPro" id="IPR051319">
    <property type="entry name" value="Oligoribo/pAp-PDE_c-di-AMP_PDE"/>
</dbReference>
<evidence type="ECO:0000256" key="2">
    <source>
        <dbReference type="ARBA" id="ARBA00004651"/>
    </source>
</evidence>
<keyword evidence="4" id="KW-0349">Heme</keyword>
<comment type="catalytic activity">
    <reaction evidence="12">
        <text>3',3'-c-di-AMP + H2O = 5'-O-phosphonoadenylyl-(3'-&gt;5')-adenosine + H(+)</text>
        <dbReference type="Rhea" id="RHEA:54420"/>
        <dbReference type="ChEBI" id="CHEBI:15377"/>
        <dbReference type="ChEBI" id="CHEBI:15378"/>
        <dbReference type="ChEBI" id="CHEBI:71500"/>
        <dbReference type="ChEBI" id="CHEBI:138171"/>
        <dbReference type="EC" id="3.1.4.59"/>
    </reaction>
</comment>
<feature type="binding site" evidence="16">
    <location>
        <position position="348"/>
    </location>
    <ligand>
        <name>Mn(2+)</name>
        <dbReference type="ChEBI" id="CHEBI:29035"/>
        <label>1</label>
    </ligand>
</feature>
<comment type="similarity">
    <text evidence="13 15">Belongs to the GdpP/PdeA phosphodiesterase family.</text>
</comment>
<evidence type="ECO:0000256" key="7">
    <source>
        <dbReference type="ARBA" id="ARBA00022801"/>
    </source>
</evidence>
<dbReference type="Gene3D" id="3.90.1640.10">
    <property type="entry name" value="inorganic pyrophosphatase (n-terminal core)"/>
    <property type="match status" value="1"/>
</dbReference>
<evidence type="ECO:0000256" key="5">
    <source>
        <dbReference type="ARBA" id="ARBA00022692"/>
    </source>
</evidence>
<dbReference type="Pfam" id="PF01368">
    <property type="entry name" value="DHH"/>
    <property type="match status" value="1"/>
</dbReference>
<dbReference type="Gene3D" id="3.30.450.20">
    <property type="entry name" value="PAS domain"/>
    <property type="match status" value="1"/>
</dbReference>
<dbReference type="SUPFAM" id="SSF55073">
    <property type="entry name" value="Nucleotide cyclase"/>
    <property type="match status" value="1"/>
</dbReference>
<dbReference type="InterPro" id="IPR049553">
    <property type="entry name" value="GdpP-like_PAS"/>
</dbReference>
<keyword evidence="20" id="KW-1185">Reference proteome</keyword>
<dbReference type="FunFam" id="3.90.1640.10:FF:000002">
    <property type="entry name" value="Cyclic-di-AMP phosphodiesterase"/>
    <property type="match status" value="1"/>
</dbReference>
<feature type="binding site" evidence="16">
    <location>
        <position position="344"/>
    </location>
    <ligand>
        <name>Mn(2+)</name>
        <dbReference type="ChEBI" id="CHEBI:29035"/>
        <label>1</label>
    </ligand>
</feature>
<reference evidence="19 20" key="1">
    <citation type="submission" date="2016-10" db="EMBL/GenBank/DDBJ databases">
        <title>Draft genome sequences of four alkaliphilic bacteria belonging to the Anaerobacillus genus.</title>
        <authorList>
            <person name="Bassil N.M."/>
            <person name="Lloyd J.R."/>
        </authorList>
    </citation>
    <scope>NUCLEOTIDE SEQUENCE [LARGE SCALE GENOMIC DNA]</scope>
    <source>
        <strain evidence="19 20">DSM 18345</strain>
    </source>
</reference>
<dbReference type="InterPro" id="IPR014528">
    <property type="entry name" value="GdpP/PdeA"/>
</dbReference>
<evidence type="ECO:0000313" key="20">
    <source>
        <dbReference type="Proteomes" id="UP000179524"/>
    </source>
</evidence>
<comment type="cofactor">
    <cofactor evidence="16">
        <name>Mn(2+)</name>
        <dbReference type="ChEBI" id="CHEBI:29035"/>
    </cofactor>
    <text evidence="16">For phosphodiesterase activity, probably binds 2 Mn(2+) per subunit.</text>
</comment>
<dbReference type="InterPro" id="IPR000160">
    <property type="entry name" value="GGDEF_dom"/>
</dbReference>
<evidence type="ECO:0000256" key="3">
    <source>
        <dbReference type="ARBA" id="ARBA00022475"/>
    </source>
</evidence>
<dbReference type="InterPro" id="IPR043128">
    <property type="entry name" value="Rev_trsase/Diguanyl_cyclase"/>
</dbReference>
<feature type="transmembrane region" description="Helical" evidence="17">
    <location>
        <begin position="12"/>
        <end position="28"/>
    </location>
</feature>
<dbReference type="GO" id="GO:0003676">
    <property type="term" value="F:nucleic acid binding"/>
    <property type="evidence" value="ECO:0007669"/>
    <property type="project" value="UniProtKB-UniRule"/>
</dbReference>
<keyword evidence="9" id="KW-0408">Iron</keyword>
<evidence type="ECO:0000256" key="13">
    <source>
        <dbReference type="ARBA" id="ARBA00061474"/>
    </source>
</evidence>
<keyword evidence="6 16" id="KW-0479">Metal-binding</keyword>
<dbReference type="Pfam" id="PF24898">
    <property type="entry name" value="GGDEF_GdpP"/>
    <property type="match status" value="1"/>
</dbReference>
<comment type="caution">
    <text evidence="19">The sequence shown here is derived from an EMBL/GenBank/DDBJ whole genome shotgun (WGS) entry which is preliminary data.</text>
</comment>
<keyword evidence="8 17" id="KW-1133">Transmembrane helix</keyword>
<dbReference type="AlphaFoldDB" id="A0A1S2LWW2"/>
<keyword evidence="7 15" id="KW-0378">Hydrolase</keyword>
<dbReference type="Gene3D" id="3.10.310.30">
    <property type="match status" value="1"/>
</dbReference>
<evidence type="ECO:0000256" key="16">
    <source>
        <dbReference type="PIRSR" id="PIRSR026583-50"/>
    </source>
</evidence>
<dbReference type="SMART" id="SM00267">
    <property type="entry name" value="GGDEF"/>
    <property type="match status" value="1"/>
</dbReference>
<dbReference type="Proteomes" id="UP000179524">
    <property type="component" value="Unassembled WGS sequence"/>
</dbReference>
<dbReference type="GO" id="GO:0046872">
    <property type="term" value="F:metal ion binding"/>
    <property type="evidence" value="ECO:0007669"/>
    <property type="project" value="UniProtKB-KW"/>
</dbReference>
<keyword evidence="5 17" id="KW-0812">Transmembrane</keyword>
<evidence type="ECO:0000256" key="17">
    <source>
        <dbReference type="SAM" id="Phobius"/>
    </source>
</evidence>
<dbReference type="InterPro" id="IPR038763">
    <property type="entry name" value="DHH_sf"/>
</dbReference>
<comment type="cofactor">
    <cofactor evidence="1">
        <name>heme b</name>
        <dbReference type="ChEBI" id="CHEBI:60344"/>
    </cofactor>
</comment>
<dbReference type="GO" id="GO:0005886">
    <property type="term" value="C:plasma membrane"/>
    <property type="evidence" value="ECO:0007669"/>
    <property type="project" value="UniProtKB-SubCell"/>
</dbReference>
<sequence>MPEFLFKRWHGYHVIALFAVAAIFIGILTLYQWIFGLVGFLCLGVVLIYTIQAKNSFVKDLDKYISTLSYRVNKAGEEAVTKMPVGMLLYNEDKIIQWVNPMVTSFIEEECIGQPITKIDEDLYNVLDSDEKETSIQIGENVFRALIKRDERLIYFFDITEETYVKKLYEKEQTVIAIIYLDNYDEVTQGMEDQIRSKLMSQVTSTLNNWSKEHGVFLRRTSSDRFLAIFRQEVLEKLEETRFDLLDEVREATSSEKIPITLSIGVGSGQGTFQELGLLAQSSLDLALGRGGDQVAIKQKNGKVRFYGGKSNAVEKRTRVRARVISHAIRDFILESDRVMIMGHKNPDMDAVGSAIGVLKLAQLNGKEGYIILDPDNISRDVRKLMEEVERHDRLWAHFITPTEALEEVTNDTLLVIVDTHKPSLVIEPKVLEKIDRVIVIDHHRRGEEFIEDSVLVYMEPYASSTAELVTELLEYQPKQTKLDLLEATSLLAGIIVDTKSFAVRTGSRTFDAASYLRSQGADTALVQNLLKQDLDQYITRSRLIENAHIYRNGVAIAKGSPDKVCSQVLIAQAADTLLSMNGIVASFVISKRKDDAIGISARSLGAVNVQLIMEMLDGGGHLSNAATQLEGISVDEAEELLKEKIDQYFEGGKES</sequence>
<organism evidence="19 20">
    <name type="scientific">Anaerobacillus alkalilacustris</name>
    <dbReference type="NCBI Taxonomy" id="393763"/>
    <lineage>
        <taxon>Bacteria</taxon>
        <taxon>Bacillati</taxon>
        <taxon>Bacillota</taxon>
        <taxon>Bacilli</taxon>
        <taxon>Bacillales</taxon>
        <taxon>Bacillaceae</taxon>
        <taxon>Anaerobacillus</taxon>
    </lineage>
</organism>
<evidence type="ECO:0000259" key="18">
    <source>
        <dbReference type="PROSITE" id="PS50887"/>
    </source>
</evidence>
<evidence type="ECO:0000256" key="4">
    <source>
        <dbReference type="ARBA" id="ARBA00022617"/>
    </source>
</evidence>
<evidence type="ECO:0000256" key="12">
    <source>
        <dbReference type="ARBA" id="ARBA00051753"/>
    </source>
</evidence>
<feature type="domain" description="GGDEF" evidence="18">
    <location>
        <begin position="172"/>
        <end position="300"/>
    </location>
</feature>
<dbReference type="GO" id="GO:0016787">
    <property type="term" value="F:hydrolase activity"/>
    <property type="evidence" value="ECO:0007669"/>
    <property type="project" value="UniProtKB-UniRule"/>
</dbReference>
<dbReference type="OrthoDB" id="9759476at2"/>
<feature type="binding site" evidence="16">
    <location>
        <position position="498"/>
    </location>
    <ligand>
        <name>Mn(2+)</name>
        <dbReference type="ChEBI" id="CHEBI:29035"/>
        <label>2</label>
    </ligand>
</feature>
<dbReference type="PROSITE" id="PS50887">
    <property type="entry name" value="GGDEF"/>
    <property type="match status" value="1"/>
</dbReference>
<keyword evidence="3 15" id="KW-1003">Cell membrane</keyword>
<protein>
    <recommendedName>
        <fullName evidence="14 15">Cyclic-di-AMP phosphodiesterase</fullName>
        <ecNumber evidence="15">3.1.4.-</ecNumber>
    </recommendedName>
</protein>
<proteinExistence type="inferred from homology"/>
<evidence type="ECO:0000256" key="6">
    <source>
        <dbReference type="ARBA" id="ARBA00022723"/>
    </source>
</evidence>
<comment type="subcellular location">
    <subcellularLocation>
        <location evidence="2">Cell membrane</location>
        <topology evidence="2">Multi-pass membrane protein</topology>
    </subcellularLocation>
</comment>
<evidence type="ECO:0000256" key="9">
    <source>
        <dbReference type="ARBA" id="ARBA00023004"/>
    </source>
</evidence>
<accession>A0A1S2LWW2</accession>
<evidence type="ECO:0000256" key="14">
    <source>
        <dbReference type="ARBA" id="ARBA00066839"/>
    </source>
</evidence>
<keyword evidence="10 15" id="KW-0472">Membrane</keyword>
<evidence type="ECO:0000256" key="8">
    <source>
        <dbReference type="ARBA" id="ARBA00022989"/>
    </source>
</evidence>
<evidence type="ECO:0000256" key="10">
    <source>
        <dbReference type="ARBA" id="ARBA00023136"/>
    </source>
</evidence>
<dbReference type="SUPFAM" id="SSF64182">
    <property type="entry name" value="DHH phosphoesterases"/>
    <property type="match status" value="1"/>
</dbReference>
<gene>
    <name evidence="19" type="ORF">BKP37_00190</name>
</gene>
<evidence type="ECO:0000256" key="1">
    <source>
        <dbReference type="ARBA" id="ARBA00001970"/>
    </source>
</evidence>
<dbReference type="InterPro" id="IPR003156">
    <property type="entry name" value="DHHA1_dom"/>
</dbReference>
<dbReference type="Pfam" id="PF21370">
    <property type="entry name" value="PAS_GdpP"/>
    <property type="match status" value="1"/>
</dbReference>
<feature type="binding site" evidence="16">
    <location>
        <position position="350"/>
    </location>
    <ligand>
        <name>Mn(2+)</name>
        <dbReference type="ChEBI" id="CHEBI:29035"/>
        <label>2</label>
    </ligand>
</feature>
<dbReference type="PANTHER" id="PTHR47618:SF2">
    <property type="entry name" value="CYCLIC-DI-AMP PHOSPHODIESTERASE GDPP"/>
    <property type="match status" value="1"/>
</dbReference>
<dbReference type="InterPro" id="IPR001667">
    <property type="entry name" value="DDH_dom"/>
</dbReference>
<dbReference type="FunFam" id="3.10.310.30:FF:000002">
    <property type="entry name" value="Cyclic-di-AMP phosphodiesterase"/>
    <property type="match status" value="1"/>
</dbReference>
<evidence type="ECO:0000256" key="15">
    <source>
        <dbReference type="PIRNR" id="PIRNR026583"/>
    </source>
</evidence>
<feature type="binding site" evidence="16">
    <location>
        <position position="419"/>
    </location>
    <ligand>
        <name>Mn(2+)</name>
        <dbReference type="ChEBI" id="CHEBI:29035"/>
        <label>1</label>
    </ligand>
</feature>
<comment type="function">
    <text evidence="15">Has phosphodiesterase (PDE) activity against cyclic-di-AMP (c-di-AMP).</text>
</comment>
<dbReference type="RefSeq" id="WP_071307747.1">
    <property type="nucleotide sequence ID" value="NZ_MLQR01000001.1"/>
</dbReference>
<dbReference type="Gene3D" id="3.30.70.270">
    <property type="match status" value="1"/>
</dbReference>
<dbReference type="GO" id="GO:0106409">
    <property type="term" value="F:cyclic-di-AMP phosphodiesterase activity"/>
    <property type="evidence" value="ECO:0007669"/>
    <property type="project" value="UniProtKB-EC"/>
</dbReference>
<feature type="binding site" evidence="16">
    <location>
        <position position="419"/>
    </location>
    <ligand>
        <name>Mn(2+)</name>
        <dbReference type="ChEBI" id="CHEBI:29035"/>
        <label>2</label>
    </ligand>
</feature>
<keyword evidence="11 16" id="KW-0464">Manganese</keyword>
<evidence type="ECO:0000313" key="19">
    <source>
        <dbReference type="EMBL" id="OIJ17018.1"/>
    </source>
</evidence>
<dbReference type="PIRSF" id="PIRSF026583">
    <property type="entry name" value="YybT"/>
    <property type="match status" value="1"/>
</dbReference>
<dbReference type="EMBL" id="MLQR01000001">
    <property type="protein sequence ID" value="OIJ17018.1"/>
    <property type="molecule type" value="Genomic_DNA"/>
</dbReference>
<dbReference type="InterPro" id="IPR029787">
    <property type="entry name" value="Nucleotide_cyclase"/>
</dbReference>